<dbReference type="Pfam" id="PF19051">
    <property type="entry name" value="GFO_IDH_MocA_C2"/>
    <property type="match status" value="2"/>
</dbReference>
<dbReference type="InterPro" id="IPR050463">
    <property type="entry name" value="Gfo/Idh/MocA_oxidrdct_glycsds"/>
</dbReference>
<protein>
    <submittedName>
        <fullName evidence="3">Putative dehydrogenase</fullName>
    </submittedName>
</protein>
<evidence type="ECO:0000259" key="2">
    <source>
        <dbReference type="Pfam" id="PF19051"/>
    </source>
</evidence>
<feature type="domain" description="Gfo/Idh/MocA-like oxidoreductase bacterial type C-terminal" evidence="2">
    <location>
        <begin position="367"/>
        <end position="439"/>
    </location>
</feature>
<evidence type="ECO:0000259" key="1">
    <source>
        <dbReference type="Pfam" id="PF01408"/>
    </source>
</evidence>
<gene>
    <name evidence="3" type="ORF">C8J24_3457</name>
</gene>
<keyword evidence="4" id="KW-1185">Reference proteome</keyword>
<dbReference type="SUPFAM" id="SSF55347">
    <property type="entry name" value="Glyceraldehyde-3-phosphate dehydrogenase-like, C-terminal domain"/>
    <property type="match status" value="1"/>
</dbReference>
<dbReference type="GO" id="GO:0000166">
    <property type="term" value="F:nucleotide binding"/>
    <property type="evidence" value="ECO:0007669"/>
    <property type="project" value="InterPro"/>
</dbReference>
<comment type="caution">
    <text evidence="3">The sequence shown here is derived from an EMBL/GenBank/DDBJ whole genome shotgun (WGS) entry which is preliminary data.</text>
</comment>
<organism evidence="3 4">
    <name type="scientific">Sphingomonas aerolata</name>
    <dbReference type="NCBI Taxonomy" id="185951"/>
    <lineage>
        <taxon>Bacteria</taxon>
        <taxon>Pseudomonadati</taxon>
        <taxon>Pseudomonadota</taxon>
        <taxon>Alphaproteobacteria</taxon>
        <taxon>Sphingomonadales</taxon>
        <taxon>Sphingomonadaceae</taxon>
        <taxon>Sphingomonas</taxon>
    </lineage>
</organism>
<evidence type="ECO:0000313" key="4">
    <source>
        <dbReference type="Proteomes" id="UP000240996"/>
    </source>
</evidence>
<sequence>MTTSFDRRALLVGGLAASAATVAPLSQAFAQRRGRVSANDKVQVGLIGCKGMGWSDLSAMCKRADVAPVALCDVDATVLAARGAELKKVSGRTPKLYDDYRRMLDDKSIDAVIIATPDHWHALQLVDAMSAGKDAYCEKPLGNSIAECRAMVAAKQRHNRVVQVGQWQRSNQHWADAIAHVQSGGIGRVRKVKAWAYMGWMKRVVPQPDQAPPAGVDYDRWLGPAPLRPFNPNRFHFSWRWYWDYAGGLMTDWGVHLMDIALLGMKAEAPRSVSALGGAYGYPGSAMETPDTQTAIYDFGDYSVEWEHAVGISQGPYGGRDHGVAFVGETGTLVVDRGQWRVTPETSDGRAMTREIPVTKAKDEGLDRHTADFIACVKDRTRTPACTIEAASNTAIVCQMGNIALRTGRKVNWDAASGQFRDDAEANGLITPHYRTPYRLPAA</sequence>
<dbReference type="InterPro" id="IPR043906">
    <property type="entry name" value="Gfo/Idh/MocA_OxRdtase_bact_C"/>
</dbReference>
<name>A0A2T4YLP2_9SPHN</name>
<accession>A0A2T4YLP2</accession>
<dbReference type="Pfam" id="PF01408">
    <property type="entry name" value="GFO_IDH_MocA"/>
    <property type="match status" value="1"/>
</dbReference>
<feature type="domain" description="Gfo/Idh/MocA-like oxidoreductase N-terminal" evidence="1">
    <location>
        <begin position="43"/>
        <end position="165"/>
    </location>
</feature>
<dbReference type="EMBL" id="PZZN01000004">
    <property type="protein sequence ID" value="PTM44180.1"/>
    <property type="molecule type" value="Genomic_DNA"/>
</dbReference>
<proteinExistence type="predicted"/>
<reference evidence="3 4" key="1">
    <citation type="submission" date="2018-04" db="EMBL/GenBank/DDBJ databases">
        <title>Genomic Encyclopedia of Type Strains, Phase III (KMG-III): the genomes of soil and plant-associated and newly described type strains.</title>
        <authorList>
            <person name="Whitman W."/>
        </authorList>
    </citation>
    <scope>NUCLEOTIDE SEQUENCE [LARGE SCALE GENOMIC DNA]</scope>
    <source>
        <strain evidence="3 4">NW12</strain>
    </source>
</reference>
<dbReference type="InterPro" id="IPR036291">
    <property type="entry name" value="NAD(P)-bd_dom_sf"/>
</dbReference>
<dbReference type="Proteomes" id="UP000240996">
    <property type="component" value="Unassembled WGS sequence"/>
</dbReference>
<dbReference type="PANTHER" id="PTHR43818">
    <property type="entry name" value="BCDNA.GH03377"/>
    <property type="match status" value="1"/>
</dbReference>
<evidence type="ECO:0000313" key="3">
    <source>
        <dbReference type="EMBL" id="PTM44180.1"/>
    </source>
</evidence>
<feature type="domain" description="Gfo/Idh/MocA-like oxidoreductase bacterial type C-terminal" evidence="2">
    <location>
        <begin position="200"/>
        <end position="273"/>
    </location>
</feature>
<dbReference type="InterPro" id="IPR006311">
    <property type="entry name" value="TAT_signal"/>
</dbReference>
<dbReference type="SUPFAM" id="SSF51735">
    <property type="entry name" value="NAD(P)-binding Rossmann-fold domains"/>
    <property type="match status" value="1"/>
</dbReference>
<dbReference type="AlphaFoldDB" id="A0A2T4YLP2"/>
<dbReference type="RefSeq" id="WP_107934444.1">
    <property type="nucleotide sequence ID" value="NZ_PZZN01000004.1"/>
</dbReference>
<dbReference type="InterPro" id="IPR000683">
    <property type="entry name" value="Gfo/Idh/MocA-like_OxRdtase_N"/>
</dbReference>
<dbReference type="Gene3D" id="3.40.50.720">
    <property type="entry name" value="NAD(P)-binding Rossmann-like Domain"/>
    <property type="match status" value="1"/>
</dbReference>
<dbReference type="PROSITE" id="PS51318">
    <property type="entry name" value="TAT"/>
    <property type="match status" value="1"/>
</dbReference>
<dbReference type="PANTHER" id="PTHR43818:SF5">
    <property type="entry name" value="OXIDOREDUCTASE FAMILY PROTEIN"/>
    <property type="match status" value="1"/>
</dbReference>
<dbReference type="Gene3D" id="3.30.360.10">
    <property type="entry name" value="Dihydrodipicolinate Reductase, domain 2"/>
    <property type="match status" value="1"/>
</dbReference>